<evidence type="ECO:0000313" key="6">
    <source>
        <dbReference type="Proteomes" id="UP000662747"/>
    </source>
</evidence>
<dbReference type="InterPro" id="IPR011006">
    <property type="entry name" value="CheY-like_superfamily"/>
</dbReference>
<dbReference type="InterPro" id="IPR001789">
    <property type="entry name" value="Sig_transdc_resp-reg_receiver"/>
</dbReference>
<dbReference type="SMART" id="SM00448">
    <property type="entry name" value="REC"/>
    <property type="match status" value="1"/>
</dbReference>
<dbReference type="Gene3D" id="3.40.50.2300">
    <property type="match status" value="1"/>
</dbReference>
<feature type="modified residue" description="4-aspartylphosphate" evidence="3">
    <location>
        <position position="60"/>
    </location>
</feature>
<dbReference type="PANTHER" id="PTHR44591:SF14">
    <property type="entry name" value="PROTEIN PILG"/>
    <property type="match status" value="1"/>
</dbReference>
<reference evidence="5 6" key="1">
    <citation type="submission" date="2021-02" db="EMBL/GenBank/DDBJ databases">
        <title>De Novo genome assembly of isolated myxobacteria.</title>
        <authorList>
            <person name="Stevens D.C."/>
        </authorList>
    </citation>
    <scope>NUCLEOTIDE SEQUENCE [LARGE SCALE GENOMIC DNA]</scope>
    <source>
        <strain evidence="6">SCPEA02</strain>
    </source>
</reference>
<protein>
    <submittedName>
        <fullName evidence="5">Response regulator</fullName>
    </submittedName>
</protein>
<dbReference type="PANTHER" id="PTHR44591">
    <property type="entry name" value="STRESS RESPONSE REGULATOR PROTEIN 1"/>
    <property type="match status" value="1"/>
</dbReference>
<dbReference type="RefSeq" id="WP_206725999.1">
    <property type="nucleotide sequence ID" value="NZ_CP071090.1"/>
</dbReference>
<feature type="domain" description="Response regulatory" evidence="4">
    <location>
        <begin position="10"/>
        <end position="121"/>
    </location>
</feature>
<evidence type="ECO:0000256" key="3">
    <source>
        <dbReference type="PROSITE-ProRule" id="PRU00169"/>
    </source>
</evidence>
<accession>A0ABX7P253</accession>
<dbReference type="PROSITE" id="PS50110">
    <property type="entry name" value="RESPONSE_REGULATORY"/>
    <property type="match status" value="1"/>
</dbReference>
<evidence type="ECO:0000256" key="2">
    <source>
        <dbReference type="ARBA" id="ARBA00023012"/>
    </source>
</evidence>
<dbReference type="SUPFAM" id="SSF52172">
    <property type="entry name" value="CheY-like"/>
    <property type="match status" value="1"/>
</dbReference>
<proteinExistence type="predicted"/>
<organism evidence="5 6">
    <name type="scientific">Pyxidicoccus parkwayensis</name>
    <dbReference type="NCBI Taxonomy" id="2813578"/>
    <lineage>
        <taxon>Bacteria</taxon>
        <taxon>Pseudomonadati</taxon>
        <taxon>Myxococcota</taxon>
        <taxon>Myxococcia</taxon>
        <taxon>Myxococcales</taxon>
        <taxon>Cystobacterineae</taxon>
        <taxon>Myxococcaceae</taxon>
        <taxon>Pyxidicoccus</taxon>
    </lineage>
</organism>
<dbReference type="Pfam" id="PF00072">
    <property type="entry name" value="Response_reg"/>
    <property type="match status" value="1"/>
</dbReference>
<evidence type="ECO:0000259" key="4">
    <source>
        <dbReference type="PROSITE" id="PS50110"/>
    </source>
</evidence>
<gene>
    <name evidence="5" type="ORF">JY651_05625</name>
</gene>
<keyword evidence="1 3" id="KW-0597">Phosphoprotein</keyword>
<evidence type="ECO:0000256" key="1">
    <source>
        <dbReference type="ARBA" id="ARBA00022553"/>
    </source>
</evidence>
<dbReference type="InterPro" id="IPR050595">
    <property type="entry name" value="Bact_response_regulator"/>
</dbReference>
<keyword evidence="2" id="KW-0902">Two-component regulatory system</keyword>
<dbReference type="Proteomes" id="UP000662747">
    <property type="component" value="Chromosome"/>
</dbReference>
<keyword evidence="6" id="KW-1185">Reference proteome</keyword>
<evidence type="ECO:0000313" key="5">
    <source>
        <dbReference type="EMBL" id="QSQ24436.1"/>
    </source>
</evidence>
<name>A0ABX7P253_9BACT</name>
<dbReference type="EMBL" id="CP071090">
    <property type="protein sequence ID" value="QSQ24436.1"/>
    <property type="molecule type" value="Genomic_DNA"/>
</dbReference>
<sequence length="122" mass="13033">MSATCVQLGTVLVVEDDFDVREGLSDALQDLGVAVTAVRHGWEALGMLTAGLTPSIVLVDLLMPVMDGADFLARLRTNPDWDTLPVVIMTASGQPLPPGADALLRKPFDMGELLALLARHVR</sequence>